<keyword evidence="8" id="KW-1185">Reference proteome</keyword>
<dbReference type="FunCoup" id="A0A667XBR1">
    <property type="interactions" value="297"/>
</dbReference>
<dbReference type="GeneTree" id="ENSGT00940000175197"/>
<evidence type="ECO:0000259" key="6">
    <source>
        <dbReference type="Pfam" id="PF15739"/>
    </source>
</evidence>
<feature type="coiled-coil region" evidence="4">
    <location>
        <begin position="253"/>
        <end position="317"/>
    </location>
</feature>
<dbReference type="CTD" id="55815"/>
<reference evidence="7" key="2">
    <citation type="submission" date="2025-08" db="UniProtKB">
        <authorList>
            <consortium name="Ensembl"/>
        </authorList>
    </citation>
    <scope>IDENTIFICATION</scope>
</reference>
<accession>A0A667XBR1</accession>
<dbReference type="InterPro" id="IPR011992">
    <property type="entry name" value="EF-hand-dom_pair"/>
</dbReference>
<evidence type="ECO:0000256" key="1">
    <source>
        <dbReference type="ARBA" id="ARBA00022723"/>
    </source>
</evidence>
<evidence type="ECO:0000313" key="7">
    <source>
        <dbReference type="Ensembl" id="ENSMMDP00005006346.1"/>
    </source>
</evidence>
<dbReference type="GO" id="GO:0005737">
    <property type="term" value="C:cytoplasm"/>
    <property type="evidence" value="ECO:0007669"/>
    <property type="project" value="TreeGrafter"/>
</dbReference>
<reference evidence="7" key="1">
    <citation type="submission" date="2019-06" db="EMBL/GenBank/DDBJ databases">
        <authorList>
            <consortium name="Wellcome Sanger Institute Data Sharing"/>
        </authorList>
    </citation>
    <scope>NUCLEOTIDE SEQUENCE [LARGE SCALE GENOMIC DNA]</scope>
</reference>
<dbReference type="AlphaFoldDB" id="A0A667XBR1"/>
<dbReference type="RefSeq" id="XP_029909940.1">
    <property type="nucleotide sequence ID" value="XM_030054080.1"/>
</dbReference>
<sequence length="510" mass="58671">MSSHVKFPPLPPTQRQSSLYENSPQSNDVQMAARGQEGESSVSGKPFATKKLWYPRGDYLYAGPAVKPRFLKLLESYLNQELQDISPREPKFQELKLQVYRNVFGRFIKEFRTYQPLLSLIQKEYDNTIAYQQDQMELLRSSLRLVTEECDRKIRACSNEKQAEMVALKRENQHLQRDLEVMREQEKNMQTEVGRLQLELCQQYLQYLEECEAHKSLIVKFNNLTKCSVKEKECADEDAEQHTADPMLLQLALSVCREDLTKAQMELNRFQAEYLDVVPRRDLDALERTHKQTLLQLERLQRDFDQLKREHDTLLELHKRDGIAAESHCSNTVQIDESVHFGQNQLQCNLLKVLIKSDASESGTLTVQEFRATLQTAFPLKSDEALNELVASAQRELDSNNNTITYQRLYSLGADGKNGEFLSLVKRQSLEERQLCIGQLRAQLGDKGEVSVSDLRAVLMCINPDLDPDTLDRTLSLAFQVRKEELNQCATLLDIETALQHIISASTPQD</sequence>
<dbReference type="SUPFAM" id="SSF47473">
    <property type="entry name" value="EF-hand"/>
    <property type="match status" value="1"/>
</dbReference>
<dbReference type="PANTHER" id="PTHR16306">
    <property type="entry name" value="TRANSLIN-ASSOCIATED FACTOR X-INTERACTING PROTEIN 1"/>
    <property type="match status" value="1"/>
</dbReference>
<dbReference type="Pfam" id="PF15739">
    <property type="entry name" value="TSNAXIP1_N"/>
    <property type="match status" value="1"/>
</dbReference>
<dbReference type="Proteomes" id="UP000472263">
    <property type="component" value="Chromosome 6"/>
</dbReference>
<feature type="domain" description="Translin-associated factor X-interacting protein 1 N-terminal" evidence="6">
    <location>
        <begin position="75"/>
        <end position="183"/>
    </location>
</feature>
<dbReference type="InterPro" id="IPR032755">
    <property type="entry name" value="TSNAXIP1_N"/>
</dbReference>
<feature type="coiled-coil region" evidence="4">
    <location>
        <begin position="158"/>
        <end position="199"/>
    </location>
</feature>
<dbReference type="PROSITE" id="PS00018">
    <property type="entry name" value="EF_HAND_1"/>
    <property type="match status" value="1"/>
</dbReference>
<organism evidence="7 8">
    <name type="scientific">Myripristis murdjan</name>
    <name type="common">pinecone soldierfish</name>
    <dbReference type="NCBI Taxonomy" id="586833"/>
    <lineage>
        <taxon>Eukaryota</taxon>
        <taxon>Metazoa</taxon>
        <taxon>Chordata</taxon>
        <taxon>Craniata</taxon>
        <taxon>Vertebrata</taxon>
        <taxon>Euteleostomi</taxon>
        <taxon>Actinopterygii</taxon>
        <taxon>Neopterygii</taxon>
        <taxon>Teleostei</taxon>
        <taxon>Neoteleostei</taxon>
        <taxon>Acanthomorphata</taxon>
        <taxon>Holocentriformes</taxon>
        <taxon>Holocentridae</taxon>
        <taxon>Myripristis</taxon>
    </lineage>
</organism>
<keyword evidence="1" id="KW-0479">Metal-binding</keyword>
<feature type="region of interest" description="Disordered" evidence="5">
    <location>
        <begin position="1"/>
        <end position="44"/>
    </location>
</feature>
<dbReference type="OrthoDB" id="261426at2759"/>
<gene>
    <name evidence="7" type="primary">tsnaxip1</name>
</gene>
<feature type="compositionally biased region" description="Polar residues" evidence="5">
    <location>
        <begin position="13"/>
        <end position="29"/>
    </location>
</feature>
<dbReference type="GO" id="GO:0046872">
    <property type="term" value="F:metal ion binding"/>
    <property type="evidence" value="ECO:0007669"/>
    <property type="project" value="UniProtKB-KW"/>
</dbReference>
<name>A0A667XBR1_9TELE</name>
<dbReference type="InterPro" id="IPR018247">
    <property type="entry name" value="EF_Hand_1_Ca_BS"/>
</dbReference>
<dbReference type="InParanoid" id="A0A667XBR1"/>
<reference evidence="7" key="3">
    <citation type="submission" date="2025-09" db="UniProtKB">
        <authorList>
            <consortium name="Ensembl"/>
        </authorList>
    </citation>
    <scope>IDENTIFICATION</scope>
</reference>
<dbReference type="GeneID" id="115360901"/>
<dbReference type="Ensembl" id="ENSMMDT00005006512.1">
    <property type="protein sequence ID" value="ENSMMDP00005006346.1"/>
    <property type="gene ID" value="ENSMMDG00005003500.1"/>
</dbReference>
<dbReference type="PANTHER" id="PTHR16306:SF0">
    <property type="entry name" value="TRANSLIN-ASSOCIATED FACTOR X-INTERACTING PROTEIN 1"/>
    <property type="match status" value="1"/>
</dbReference>
<evidence type="ECO:0000256" key="4">
    <source>
        <dbReference type="SAM" id="Coils"/>
    </source>
</evidence>
<keyword evidence="3 4" id="KW-0175">Coiled coil</keyword>
<evidence type="ECO:0000256" key="2">
    <source>
        <dbReference type="ARBA" id="ARBA00022837"/>
    </source>
</evidence>
<proteinExistence type="predicted"/>
<dbReference type="Gene3D" id="1.10.238.10">
    <property type="entry name" value="EF-hand"/>
    <property type="match status" value="1"/>
</dbReference>
<protein>
    <recommendedName>
        <fullName evidence="6">Translin-associated factor X-interacting protein 1 N-terminal domain-containing protein</fullName>
    </recommendedName>
</protein>
<evidence type="ECO:0000256" key="3">
    <source>
        <dbReference type="ARBA" id="ARBA00023054"/>
    </source>
</evidence>
<evidence type="ECO:0000313" key="8">
    <source>
        <dbReference type="Proteomes" id="UP000472263"/>
    </source>
</evidence>
<keyword evidence="2" id="KW-0106">Calcium</keyword>
<evidence type="ECO:0000256" key="5">
    <source>
        <dbReference type="SAM" id="MobiDB-lite"/>
    </source>
</evidence>